<dbReference type="AlphaFoldDB" id="A0A7U7GEQ3"/>
<comment type="caution">
    <text evidence="2">The sequence shown here is derived from an EMBL/GenBank/DDBJ whole genome shotgun (WGS) entry which is preliminary data.</text>
</comment>
<dbReference type="OrthoDB" id="9801669at2"/>
<keyword evidence="3" id="KW-1185">Reference proteome</keyword>
<organism evidence="2 3">
    <name type="scientific">Candidatus Contendobacter odensis Run_B_J11</name>
    <dbReference type="NCBI Taxonomy" id="1400861"/>
    <lineage>
        <taxon>Bacteria</taxon>
        <taxon>Pseudomonadati</taxon>
        <taxon>Pseudomonadota</taxon>
        <taxon>Gammaproteobacteria</taxon>
        <taxon>Candidatus Competibacteraceae</taxon>
        <taxon>Candidatus Contendibacter</taxon>
    </lineage>
</organism>
<dbReference type="EMBL" id="CBTK010000287">
    <property type="protein sequence ID" value="CDH47028.1"/>
    <property type="molecule type" value="Genomic_DNA"/>
</dbReference>
<dbReference type="PANTHER" id="PTHR43792:SF1">
    <property type="entry name" value="N-ACETYLTRANSFERASE DOMAIN-CONTAINING PROTEIN"/>
    <property type="match status" value="1"/>
</dbReference>
<dbReference type="PANTHER" id="PTHR43792">
    <property type="entry name" value="GNAT FAMILY, PUTATIVE (AFU_ORTHOLOGUE AFUA_3G00765)-RELATED-RELATED"/>
    <property type="match status" value="1"/>
</dbReference>
<evidence type="ECO:0000313" key="2">
    <source>
        <dbReference type="EMBL" id="CDH47028.1"/>
    </source>
</evidence>
<dbReference type="RefSeq" id="WP_051498043.1">
    <property type="nucleotide sequence ID" value="NZ_CBTK010000287.1"/>
</dbReference>
<dbReference type="Gene3D" id="3.40.630.30">
    <property type="match status" value="1"/>
</dbReference>
<dbReference type="InterPro" id="IPR016181">
    <property type="entry name" value="Acyl_CoA_acyltransferase"/>
</dbReference>
<dbReference type="GO" id="GO:0016747">
    <property type="term" value="F:acyltransferase activity, transferring groups other than amino-acyl groups"/>
    <property type="evidence" value="ECO:0007669"/>
    <property type="project" value="InterPro"/>
</dbReference>
<dbReference type="PROSITE" id="PS51186">
    <property type="entry name" value="GNAT"/>
    <property type="match status" value="1"/>
</dbReference>
<proteinExistence type="predicted"/>
<feature type="domain" description="N-acetyltransferase" evidence="1">
    <location>
        <begin position="13"/>
        <end position="176"/>
    </location>
</feature>
<dbReference type="Pfam" id="PF13302">
    <property type="entry name" value="Acetyltransf_3"/>
    <property type="match status" value="1"/>
</dbReference>
<dbReference type="InterPro" id="IPR051531">
    <property type="entry name" value="N-acetyltransferase"/>
</dbReference>
<dbReference type="SUPFAM" id="SSF55729">
    <property type="entry name" value="Acyl-CoA N-acyltransferases (Nat)"/>
    <property type="match status" value="1"/>
</dbReference>
<sequence>MHETLLPREFFGGRLRRLRPPDREAFQAYRTMPELGRYQGWSSMSDVEALEFLAKMNRAPLFTLGEWVQLGIAEAESDRLVGDIGLHLSEDGGTGEVGFTLQPSVQGRGIAGRAVREALQLLFAATRVTCVLGITDDRNTPSIRLLERLGFKYLETREVVFRREPCSEKVYALPRNNG</sequence>
<protein>
    <submittedName>
        <fullName evidence="2">Integron gene cassette protein</fullName>
    </submittedName>
</protein>
<gene>
    <name evidence="2" type="ORF">BN874_70012</name>
</gene>
<evidence type="ECO:0000313" key="3">
    <source>
        <dbReference type="Proteomes" id="UP000019184"/>
    </source>
</evidence>
<dbReference type="InterPro" id="IPR000182">
    <property type="entry name" value="GNAT_dom"/>
</dbReference>
<name>A0A7U7GEQ3_9GAMM</name>
<evidence type="ECO:0000259" key="1">
    <source>
        <dbReference type="PROSITE" id="PS51186"/>
    </source>
</evidence>
<reference evidence="2 3" key="1">
    <citation type="journal article" date="2014" name="ISME J.">
        <title>Candidatus Competibacter-lineage genomes retrieved from metagenomes reveal functional metabolic diversity.</title>
        <authorList>
            <person name="McIlroy S.J."/>
            <person name="Albertsen M."/>
            <person name="Andresen E.K."/>
            <person name="Saunders A.M."/>
            <person name="Kristiansen R."/>
            <person name="Stokholm-Bjerregaard M."/>
            <person name="Nielsen K.L."/>
            <person name="Nielsen P.H."/>
        </authorList>
    </citation>
    <scope>NUCLEOTIDE SEQUENCE [LARGE SCALE GENOMIC DNA]</scope>
    <source>
        <strain evidence="2 3">Run_B_J11</strain>
    </source>
</reference>
<accession>A0A7U7GEQ3</accession>
<dbReference type="Proteomes" id="UP000019184">
    <property type="component" value="Unassembled WGS sequence"/>
</dbReference>